<keyword evidence="2" id="KW-1185">Reference proteome</keyword>
<evidence type="ECO:0000313" key="1">
    <source>
        <dbReference type="EMBL" id="RKE04433.1"/>
    </source>
</evidence>
<dbReference type="OrthoDB" id="190848at2"/>
<dbReference type="Proteomes" id="UP000284531">
    <property type="component" value="Unassembled WGS sequence"/>
</dbReference>
<sequence length="239" mass="28808">MILYKYFPCNEYTLKSLAVRGLWCHTFDNMNDPFECLNALEREYDPIDLKLFRNIIANGNIQKWKKIAKLNDKELTKVINLSRKEEISKRAFCSLSEDPNDILMWSHYANNHAGIVVGFEFHELENNHHLQKVQYQDNLNDFDLEKFAYFQIGALDDFMNDIFQDYSIKSTHWEYEKEWRIWRKNPCYYRFDPEQIKELYFGVRTDFETKAIVIQLMNYLSDSVICEQKSLRHDPIRIE</sequence>
<dbReference type="Pfam" id="PF11185">
    <property type="entry name" value="DUF2971"/>
    <property type="match status" value="1"/>
</dbReference>
<name>A0A419X9I4_9BACT</name>
<accession>A0A419X9I4</accession>
<dbReference type="InterPro" id="IPR021352">
    <property type="entry name" value="DUF2971"/>
</dbReference>
<dbReference type="AlphaFoldDB" id="A0A419X9I4"/>
<reference evidence="1 2" key="1">
    <citation type="submission" date="2018-09" db="EMBL/GenBank/DDBJ databases">
        <title>Genomic Encyclopedia of Archaeal and Bacterial Type Strains, Phase II (KMG-II): from individual species to whole genera.</title>
        <authorList>
            <person name="Goeker M."/>
        </authorList>
    </citation>
    <scope>NUCLEOTIDE SEQUENCE [LARGE SCALE GENOMIC DNA]</scope>
    <source>
        <strain evidence="1 2">DSM 21950</strain>
    </source>
</reference>
<dbReference type="RefSeq" id="WP_120239209.1">
    <property type="nucleotide sequence ID" value="NZ_RAPQ01000008.1"/>
</dbReference>
<dbReference type="EMBL" id="RAPQ01000008">
    <property type="protein sequence ID" value="RKE04433.1"/>
    <property type="molecule type" value="Genomic_DNA"/>
</dbReference>
<gene>
    <name evidence="1" type="ORF">BXY64_1453</name>
</gene>
<evidence type="ECO:0008006" key="3">
    <source>
        <dbReference type="Google" id="ProtNLM"/>
    </source>
</evidence>
<evidence type="ECO:0000313" key="2">
    <source>
        <dbReference type="Proteomes" id="UP000284531"/>
    </source>
</evidence>
<organism evidence="1 2">
    <name type="scientific">Marinifilum flexuosum</name>
    <dbReference type="NCBI Taxonomy" id="1117708"/>
    <lineage>
        <taxon>Bacteria</taxon>
        <taxon>Pseudomonadati</taxon>
        <taxon>Bacteroidota</taxon>
        <taxon>Bacteroidia</taxon>
        <taxon>Marinilabiliales</taxon>
        <taxon>Marinifilaceae</taxon>
    </lineage>
</organism>
<protein>
    <recommendedName>
        <fullName evidence="3">DUF2971 family protein</fullName>
    </recommendedName>
</protein>
<comment type="caution">
    <text evidence="1">The sequence shown here is derived from an EMBL/GenBank/DDBJ whole genome shotgun (WGS) entry which is preliminary data.</text>
</comment>
<proteinExistence type="predicted"/>